<dbReference type="Pfam" id="PF13517">
    <property type="entry name" value="FG-GAP_3"/>
    <property type="match status" value="1"/>
</dbReference>
<sequence>MEPHPGPLGQVCHVDHSGTGARVRPSINRTNGGVHDSTGQHRPGDDARGGGGGAAGPRRGGAACELRAGPVPRHRIDRDQRGRGGRRDRRRASRHLTGDGGADLAVAHANWLAVSVHLQQPGGTLGGYATNPVDGVGPHEDALAIGDVTGDGKPDIVVVAYDKVAVLRQR</sequence>
<feature type="compositionally biased region" description="Basic and acidic residues" evidence="2">
    <location>
        <begin position="38"/>
        <end position="48"/>
    </location>
</feature>
<feature type="region of interest" description="Disordered" evidence="2">
    <location>
        <begin position="1"/>
        <end position="100"/>
    </location>
</feature>
<feature type="compositionally biased region" description="Gly residues" evidence="2">
    <location>
        <begin position="49"/>
        <end position="59"/>
    </location>
</feature>
<proteinExistence type="predicted"/>
<accession>A0A4R0G8X2</accession>
<dbReference type="AlphaFoldDB" id="A0A4R0G8X2"/>
<dbReference type="InterPro" id="IPR028994">
    <property type="entry name" value="Integrin_alpha_N"/>
</dbReference>
<gene>
    <name evidence="3" type="ORF">E0H26_22855</name>
</gene>
<keyword evidence="1" id="KW-0732">Signal</keyword>
<dbReference type="Proteomes" id="UP000292274">
    <property type="component" value="Unassembled WGS sequence"/>
</dbReference>
<comment type="caution">
    <text evidence="3">The sequence shown here is derived from an EMBL/GenBank/DDBJ whole genome shotgun (WGS) entry which is preliminary data.</text>
</comment>
<feature type="compositionally biased region" description="Basic residues" evidence="2">
    <location>
        <begin position="83"/>
        <end position="94"/>
    </location>
</feature>
<dbReference type="OrthoDB" id="877328at2"/>
<name>A0A4R0G8X2_9ACTN</name>
<dbReference type="InterPro" id="IPR013517">
    <property type="entry name" value="FG-GAP"/>
</dbReference>
<protein>
    <submittedName>
        <fullName evidence="3">VCBS repeat-containing protein</fullName>
    </submittedName>
</protein>
<dbReference type="Gene3D" id="2.130.10.130">
    <property type="entry name" value="Integrin alpha, N-terminal"/>
    <property type="match status" value="1"/>
</dbReference>
<evidence type="ECO:0000256" key="1">
    <source>
        <dbReference type="ARBA" id="ARBA00022729"/>
    </source>
</evidence>
<evidence type="ECO:0000256" key="2">
    <source>
        <dbReference type="SAM" id="MobiDB-lite"/>
    </source>
</evidence>
<dbReference type="SUPFAM" id="SSF69318">
    <property type="entry name" value="Integrin alpha N-terminal domain"/>
    <property type="match status" value="1"/>
</dbReference>
<reference evidence="3 4" key="1">
    <citation type="submission" date="2019-02" db="EMBL/GenBank/DDBJ databases">
        <title>Jishengella sp. nov., isolated from a root of Zingiber montanum.</title>
        <authorList>
            <person name="Kuncharoen N."/>
            <person name="Kudo T."/>
            <person name="Masahiro Y."/>
            <person name="Ohkuma M."/>
            <person name="Tanasupawat S."/>
        </authorList>
    </citation>
    <scope>NUCLEOTIDE SEQUENCE [LARGE SCALE GENOMIC DNA]</scope>
    <source>
        <strain evidence="3 4">PLAI 1-1</strain>
    </source>
</reference>
<dbReference type="EMBL" id="SJJR01000019">
    <property type="protein sequence ID" value="TCB93384.1"/>
    <property type="molecule type" value="Genomic_DNA"/>
</dbReference>
<evidence type="ECO:0000313" key="3">
    <source>
        <dbReference type="EMBL" id="TCB93384.1"/>
    </source>
</evidence>
<keyword evidence="4" id="KW-1185">Reference proteome</keyword>
<organism evidence="3 4">
    <name type="scientific">Micromonospora zingiberis</name>
    <dbReference type="NCBI Taxonomy" id="2053011"/>
    <lineage>
        <taxon>Bacteria</taxon>
        <taxon>Bacillati</taxon>
        <taxon>Actinomycetota</taxon>
        <taxon>Actinomycetes</taxon>
        <taxon>Micromonosporales</taxon>
        <taxon>Micromonosporaceae</taxon>
        <taxon>Micromonospora</taxon>
    </lineage>
</organism>
<evidence type="ECO:0000313" key="4">
    <source>
        <dbReference type="Proteomes" id="UP000292274"/>
    </source>
</evidence>